<dbReference type="PROSITE" id="PS50893">
    <property type="entry name" value="ABC_TRANSPORTER_2"/>
    <property type="match status" value="1"/>
</dbReference>
<dbReference type="PROSITE" id="PS00211">
    <property type="entry name" value="ABC_TRANSPORTER_1"/>
    <property type="match status" value="1"/>
</dbReference>
<dbReference type="OrthoDB" id="8481147at2"/>
<dbReference type="InterPro" id="IPR003593">
    <property type="entry name" value="AAA+_ATPase"/>
</dbReference>
<evidence type="ECO:0000256" key="7">
    <source>
        <dbReference type="ARBA" id="ARBA00022840"/>
    </source>
</evidence>
<reference evidence="11 12" key="1">
    <citation type="submission" date="2012-02" db="EMBL/GenBank/DDBJ databases">
        <title>Complete genome sequence of Actinoplanes missouriensis 431 (= NBRC 102363).</title>
        <authorList>
            <person name="Ohnishi Y."/>
            <person name="Ishikawa J."/>
            <person name="Sekine M."/>
            <person name="Hosoyama A."/>
            <person name="Harada T."/>
            <person name="Narita H."/>
            <person name="Hata T."/>
            <person name="Konno Y."/>
            <person name="Tutikane K."/>
            <person name="Fujita N."/>
            <person name="Horinouchi S."/>
            <person name="Hayakawa M."/>
        </authorList>
    </citation>
    <scope>NUCLEOTIDE SEQUENCE [LARGE SCALE GENOMIC DNA]</scope>
    <source>
        <strain evidence="12">ATCC 14538 / DSM 43046 / CBS 188.64 / JCM 3121 / NBRC 102363 / NCIMB 12654 / NRRL B-3342 / UNCC 431</strain>
    </source>
</reference>
<dbReference type="GO" id="GO:0015833">
    <property type="term" value="P:peptide transport"/>
    <property type="evidence" value="ECO:0007669"/>
    <property type="project" value="InterPro"/>
</dbReference>
<evidence type="ECO:0000256" key="4">
    <source>
        <dbReference type="ARBA" id="ARBA00022475"/>
    </source>
</evidence>
<dbReference type="GO" id="GO:0005524">
    <property type="term" value="F:ATP binding"/>
    <property type="evidence" value="ECO:0007669"/>
    <property type="project" value="UniProtKB-KW"/>
</dbReference>
<comment type="subcellular location">
    <subcellularLocation>
        <location evidence="1">Cell membrane</location>
        <topology evidence="1">Peripheral membrane protein</topology>
    </subcellularLocation>
</comment>
<dbReference type="SUPFAM" id="SSF52540">
    <property type="entry name" value="P-loop containing nucleoside triphosphate hydrolases"/>
    <property type="match status" value="1"/>
</dbReference>
<evidence type="ECO:0000256" key="3">
    <source>
        <dbReference type="ARBA" id="ARBA00022448"/>
    </source>
</evidence>
<evidence type="ECO:0000256" key="1">
    <source>
        <dbReference type="ARBA" id="ARBA00004202"/>
    </source>
</evidence>
<comment type="similarity">
    <text evidence="2">Belongs to the ABC transporter superfamily.</text>
</comment>
<dbReference type="Proteomes" id="UP000007882">
    <property type="component" value="Chromosome"/>
</dbReference>
<evidence type="ECO:0000256" key="6">
    <source>
        <dbReference type="ARBA" id="ARBA00022741"/>
    </source>
</evidence>
<dbReference type="AlphaFoldDB" id="I0HAA7"/>
<evidence type="ECO:0000256" key="5">
    <source>
        <dbReference type="ARBA" id="ARBA00022519"/>
    </source>
</evidence>
<accession>I0HAA7</accession>
<dbReference type="Pfam" id="PF00005">
    <property type="entry name" value="ABC_tran"/>
    <property type="match status" value="1"/>
</dbReference>
<keyword evidence="12" id="KW-1185">Reference proteome</keyword>
<dbReference type="SMART" id="SM00382">
    <property type="entry name" value="AAA"/>
    <property type="match status" value="1"/>
</dbReference>
<gene>
    <name evidence="11" type="ordered locus">AMIS_47240</name>
</gene>
<dbReference type="InterPro" id="IPR017871">
    <property type="entry name" value="ABC_transporter-like_CS"/>
</dbReference>
<dbReference type="EMBL" id="AP012319">
    <property type="protein sequence ID" value="BAL89944.1"/>
    <property type="molecule type" value="Genomic_DNA"/>
</dbReference>
<dbReference type="PATRIC" id="fig|512565.3.peg.4712"/>
<dbReference type="InterPro" id="IPR013563">
    <property type="entry name" value="Oligopep_ABC_C"/>
</dbReference>
<dbReference type="KEGG" id="ams:AMIS_47240"/>
<evidence type="ECO:0000259" key="10">
    <source>
        <dbReference type="PROSITE" id="PS50893"/>
    </source>
</evidence>
<dbReference type="GO" id="GO:0005886">
    <property type="term" value="C:plasma membrane"/>
    <property type="evidence" value="ECO:0007669"/>
    <property type="project" value="UniProtKB-SubCell"/>
</dbReference>
<dbReference type="eggNOG" id="COG0444">
    <property type="taxonomic scope" value="Bacteria"/>
</dbReference>
<dbReference type="STRING" id="512565.AMIS_47240"/>
<feature type="domain" description="ABC transporter" evidence="10">
    <location>
        <begin position="4"/>
        <end position="245"/>
    </location>
</feature>
<evidence type="ECO:0000313" key="12">
    <source>
        <dbReference type="Proteomes" id="UP000007882"/>
    </source>
</evidence>
<organism evidence="11 12">
    <name type="scientific">Actinoplanes missouriensis (strain ATCC 14538 / DSM 43046 / CBS 188.64 / JCM 3121 / NBRC 102363 / NCIMB 12654 / NRRL B-3342 / UNCC 431)</name>
    <dbReference type="NCBI Taxonomy" id="512565"/>
    <lineage>
        <taxon>Bacteria</taxon>
        <taxon>Bacillati</taxon>
        <taxon>Actinomycetota</taxon>
        <taxon>Actinomycetes</taxon>
        <taxon>Micromonosporales</taxon>
        <taxon>Micromonosporaceae</taxon>
        <taxon>Actinoplanes</taxon>
    </lineage>
</organism>
<name>I0HAA7_ACTM4</name>
<keyword evidence="4" id="KW-1003">Cell membrane</keyword>
<keyword evidence="3" id="KW-0813">Transport</keyword>
<dbReference type="CDD" id="cd03257">
    <property type="entry name" value="ABC_NikE_OppD_transporters"/>
    <property type="match status" value="1"/>
</dbReference>
<dbReference type="Gene3D" id="3.40.50.300">
    <property type="entry name" value="P-loop containing nucleotide triphosphate hydrolases"/>
    <property type="match status" value="1"/>
</dbReference>
<keyword evidence="8" id="KW-1278">Translocase</keyword>
<evidence type="ECO:0000256" key="9">
    <source>
        <dbReference type="ARBA" id="ARBA00023136"/>
    </source>
</evidence>
<evidence type="ECO:0000256" key="8">
    <source>
        <dbReference type="ARBA" id="ARBA00022967"/>
    </source>
</evidence>
<keyword evidence="5" id="KW-0997">Cell inner membrane</keyword>
<dbReference type="PANTHER" id="PTHR43297">
    <property type="entry name" value="OLIGOPEPTIDE TRANSPORT ATP-BINDING PROTEIN APPD"/>
    <property type="match status" value="1"/>
</dbReference>
<keyword evidence="6" id="KW-0547">Nucleotide-binding</keyword>
<dbReference type="InterPro" id="IPR050388">
    <property type="entry name" value="ABC_Ni/Peptide_Import"/>
</dbReference>
<keyword evidence="7 11" id="KW-0067">ATP-binding</keyword>
<sequence>MTLLSVDRLTVADSAGHVLVDDVSFEVAAGDRTGLIGESGSGKSLTALAVLGLLPRGLTATGAVSLAGADMIRAPRGHGDVAAVVFQEPLTALDPLMTAGRQIAGPIRRFRGLRGDALRGAVREALDAVRLTDTDRIARSYPHQLSGGQRQRVAIAMAIACRPKLLIADEPTTALDVTVQAEILDLLDRIVTENDTALLFITHDLPVAARVVRDTHVLQSGRIVESGPITSLVTAPRHPYTRTLVESARRFDAALERTGRD</sequence>
<protein>
    <submittedName>
        <fullName evidence="11">Putative ABC transporter ATP-binding protein</fullName>
    </submittedName>
</protein>
<proteinExistence type="inferred from homology"/>
<dbReference type="GO" id="GO:0016887">
    <property type="term" value="F:ATP hydrolysis activity"/>
    <property type="evidence" value="ECO:0007669"/>
    <property type="project" value="InterPro"/>
</dbReference>
<dbReference type="InterPro" id="IPR003439">
    <property type="entry name" value="ABC_transporter-like_ATP-bd"/>
</dbReference>
<dbReference type="HOGENOM" id="CLU_000604_1_23_11"/>
<dbReference type="InterPro" id="IPR027417">
    <property type="entry name" value="P-loop_NTPase"/>
</dbReference>
<dbReference type="Pfam" id="PF08352">
    <property type="entry name" value="oligo_HPY"/>
    <property type="match status" value="1"/>
</dbReference>
<dbReference type="PANTHER" id="PTHR43297:SF14">
    <property type="entry name" value="ATPASE AAA-TYPE CORE DOMAIN-CONTAINING PROTEIN"/>
    <property type="match status" value="1"/>
</dbReference>
<evidence type="ECO:0000256" key="2">
    <source>
        <dbReference type="ARBA" id="ARBA00005417"/>
    </source>
</evidence>
<dbReference type="RefSeq" id="WP_014444833.1">
    <property type="nucleotide sequence ID" value="NC_017093.1"/>
</dbReference>
<evidence type="ECO:0000313" key="11">
    <source>
        <dbReference type="EMBL" id="BAL89944.1"/>
    </source>
</evidence>
<keyword evidence="9" id="KW-0472">Membrane</keyword>